<gene>
    <name evidence="1" type="ORF">SAMN02745216_04780</name>
</gene>
<sequence length="203" mass="23226">MGGYGSGLWKRSKPKMTTESKHRIDIRFLRQKGKLSGGSYGVLTWSRQGVQTGSIAYFTAADHILLSYRRQGQGKEPELVEQVVLFDHTPCNYGGRRTWFLCPQCGSRVAILYGAGRLFLCRHCYRLTYSCQQEGELDRALSKALNLREKLGVNASLSVRITASDRPRYMHRKTFDRLRNEADRAANQWRRLLANKFGVSNFL</sequence>
<accession>A0A1M6YLK7</accession>
<dbReference type="AlphaFoldDB" id="A0A1M6YLK7"/>
<dbReference type="EMBL" id="FQZU01000051">
    <property type="protein sequence ID" value="SHL18965.1"/>
    <property type="molecule type" value="Genomic_DNA"/>
</dbReference>
<evidence type="ECO:0000313" key="2">
    <source>
        <dbReference type="Proteomes" id="UP000183994"/>
    </source>
</evidence>
<name>A0A1M6YLK7_9BACT</name>
<protein>
    <submittedName>
        <fullName evidence="1">Uncharacterized protein</fullName>
    </submittedName>
</protein>
<evidence type="ECO:0000313" key="1">
    <source>
        <dbReference type="EMBL" id="SHL18965.1"/>
    </source>
</evidence>
<organism evidence="1 2">
    <name type="scientific">Desulfatibacillum alkenivorans DSM 16219</name>
    <dbReference type="NCBI Taxonomy" id="1121393"/>
    <lineage>
        <taxon>Bacteria</taxon>
        <taxon>Pseudomonadati</taxon>
        <taxon>Thermodesulfobacteriota</taxon>
        <taxon>Desulfobacteria</taxon>
        <taxon>Desulfobacterales</taxon>
        <taxon>Desulfatibacillaceae</taxon>
        <taxon>Desulfatibacillum</taxon>
    </lineage>
</organism>
<keyword evidence="2" id="KW-1185">Reference proteome</keyword>
<proteinExistence type="predicted"/>
<dbReference type="Proteomes" id="UP000183994">
    <property type="component" value="Unassembled WGS sequence"/>
</dbReference>
<reference evidence="2" key="1">
    <citation type="submission" date="2016-11" db="EMBL/GenBank/DDBJ databases">
        <authorList>
            <person name="Varghese N."/>
            <person name="Submissions S."/>
        </authorList>
    </citation>
    <scope>NUCLEOTIDE SEQUENCE [LARGE SCALE GENOMIC DNA]</scope>
    <source>
        <strain evidence="2">DSM 16219</strain>
    </source>
</reference>
<dbReference type="STRING" id="1121393.SAMN02745216_04780"/>